<keyword evidence="4" id="KW-0378">Hydrolase</keyword>
<keyword evidence="2" id="KW-0121">Carboxypeptidase</keyword>
<dbReference type="InterPro" id="IPR040449">
    <property type="entry name" value="Peptidase_S66_N"/>
</dbReference>
<dbReference type="SUPFAM" id="SSF141986">
    <property type="entry name" value="LD-carboxypeptidase A C-terminal domain-like"/>
    <property type="match status" value="1"/>
</dbReference>
<dbReference type="InterPro" id="IPR003507">
    <property type="entry name" value="S66_fam"/>
</dbReference>
<evidence type="ECO:0000256" key="2">
    <source>
        <dbReference type="ARBA" id="ARBA00022645"/>
    </source>
</evidence>
<dbReference type="RefSeq" id="WP_343761011.1">
    <property type="nucleotide sequence ID" value="NZ_BAAACG010000008.1"/>
</dbReference>
<evidence type="ECO:0000313" key="9">
    <source>
        <dbReference type="Proteomes" id="UP001501510"/>
    </source>
</evidence>
<dbReference type="EMBL" id="BAAACG010000008">
    <property type="protein sequence ID" value="GAA0739623.1"/>
    <property type="molecule type" value="Genomic_DNA"/>
</dbReference>
<dbReference type="PANTHER" id="PTHR30237">
    <property type="entry name" value="MURAMOYLTETRAPEPTIDE CARBOXYPEPTIDASE"/>
    <property type="match status" value="1"/>
</dbReference>
<dbReference type="InterPro" id="IPR027461">
    <property type="entry name" value="Carboxypeptidase_A_C_sf"/>
</dbReference>
<dbReference type="Gene3D" id="3.50.30.60">
    <property type="entry name" value="LD-carboxypeptidase A C-terminal domain-like"/>
    <property type="match status" value="1"/>
</dbReference>
<organism evidence="8 9">
    <name type="scientific">Clostridium oceanicum</name>
    <dbReference type="NCBI Taxonomy" id="1543"/>
    <lineage>
        <taxon>Bacteria</taxon>
        <taxon>Bacillati</taxon>
        <taxon>Bacillota</taxon>
        <taxon>Clostridia</taxon>
        <taxon>Eubacteriales</taxon>
        <taxon>Clostridiaceae</taxon>
        <taxon>Clostridium</taxon>
    </lineage>
</organism>
<evidence type="ECO:0000256" key="4">
    <source>
        <dbReference type="ARBA" id="ARBA00022801"/>
    </source>
</evidence>
<dbReference type="CDD" id="cd07025">
    <property type="entry name" value="Peptidase_S66"/>
    <property type="match status" value="1"/>
</dbReference>
<dbReference type="InterPro" id="IPR029062">
    <property type="entry name" value="Class_I_gatase-like"/>
</dbReference>
<evidence type="ECO:0000256" key="3">
    <source>
        <dbReference type="ARBA" id="ARBA00022670"/>
    </source>
</evidence>
<dbReference type="InterPro" id="IPR027478">
    <property type="entry name" value="LdcA_N"/>
</dbReference>
<accession>A0ABP3UNW4</accession>
<dbReference type="Pfam" id="PF17676">
    <property type="entry name" value="Peptidase_S66C"/>
    <property type="match status" value="1"/>
</dbReference>
<evidence type="ECO:0000313" key="8">
    <source>
        <dbReference type="EMBL" id="GAA0739623.1"/>
    </source>
</evidence>
<keyword evidence="5" id="KW-0720">Serine protease</keyword>
<feature type="domain" description="LD-carboxypeptidase C-terminal" evidence="7">
    <location>
        <begin position="178"/>
        <end position="290"/>
    </location>
</feature>
<dbReference type="PIRSF" id="PIRSF028757">
    <property type="entry name" value="LD-carboxypeptidase"/>
    <property type="match status" value="1"/>
</dbReference>
<dbReference type="Proteomes" id="UP001501510">
    <property type="component" value="Unassembled WGS sequence"/>
</dbReference>
<sequence length="306" mass="33618">MAIKPNRLLPGDTIGIVTLGSPLNKTSIDTGIEMLKNMGFNVVVGKHVYSYDGYLASSDEDRAEDLMDMFENKDVKAIIPTRGGVGVAGVLPYLDYDIIRQNPKILTGYSDITILLNVIYKLSNLMTYHSLLLIDFRPNTPKYNYDQFFSLTSGVNAPRPLKNPKNIPLYGNNMGTVSGIVVGGNLASFVDNLGTEYEIDTEGKILFLEEIHEPINTVYRYMNHLKLAGKFDQCIGIIMGQCSGCIEAYGKTYNDLLNEFVLPLGKPTITNLQSGHGYYKAGVPIGCNLSIDTNAATITILEPTVI</sequence>
<dbReference type="PANTHER" id="PTHR30237:SF2">
    <property type="entry name" value="MUREIN TETRAPEPTIDE CARBOXYPEPTIDASE"/>
    <property type="match status" value="1"/>
</dbReference>
<evidence type="ECO:0000256" key="1">
    <source>
        <dbReference type="ARBA" id="ARBA00010233"/>
    </source>
</evidence>
<dbReference type="Pfam" id="PF02016">
    <property type="entry name" value="Peptidase_S66"/>
    <property type="match status" value="1"/>
</dbReference>
<evidence type="ECO:0000256" key="5">
    <source>
        <dbReference type="ARBA" id="ARBA00022825"/>
    </source>
</evidence>
<evidence type="ECO:0000259" key="7">
    <source>
        <dbReference type="Pfam" id="PF17676"/>
    </source>
</evidence>
<keyword evidence="3" id="KW-0645">Protease</keyword>
<comment type="caution">
    <text evidence="8">The sequence shown here is derived from an EMBL/GenBank/DDBJ whole genome shotgun (WGS) entry which is preliminary data.</text>
</comment>
<feature type="domain" description="LD-carboxypeptidase N-terminal" evidence="6">
    <location>
        <begin position="14"/>
        <end position="129"/>
    </location>
</feature>
<keyword evidence="9" id="KW-1185">Reference proteome</keyword>
<dbReference type="InterPro" id="IPR040921">
    <property type="entry name" value="Peptidase_S66C"/>
</dbReference>
<dbReference type="SUPFAM" id="SSF52317">
    <property type="entry name" value="Class I glutamine amidotransferase-like"/>
    <property type="match status" value="1"/>
</dbReference>
<reference evidence="9" key="1">
    <citation type="journal article" date="2019" name="Int. J. Syst. Evol. Microbiol.">
        <title>The Global Catalogue of Microorganisms (GCM) 10K type strain sequencing project: providing services to taxonomists for standard genome sequencing and annotation.</title>
        <authorList>
            <consortium name="The Broad Institute Genomics Platform"/>
            <consortium name="The Broad Institute Genome Sequencing Center for Infectious Disease"/>
            <person name="Wu L."/>
            <person name="Ma J."/>
        </authorList>
    </citation>
    <scope>NUCLEOTIDE SEQUENCE [LARGE SCALE GENOMIC DNA]</scope>
    <source>
        <strain evidence="9">JCM 1407</strain>
    </source>
</reference>
<gene>
    <name evidence="8" type="ORF">GCM10008906_18610</name>
</gene>
<comment type="similarity">
    <text evidence="1">Belongs to the peptidase S66 family.</text>
</comment>
<name>A0ABP3UNW4_9CLOT</name>
<dbReference type="Gene3D" id="3.40.50.10740">
    <property type="entry name" value="Class I glutamine amidotransferase-like"/>
    <property type="match status" value="1"/>
</dbReference>
<proteinExistence type="inferred from homology"/>
<protein>
    <submittedName>
        <fullName evidence="8">LD-carboxypeptidase</fullName>
    </submittedName>
</protein>
<evidence type="ECO:0000259" key="6">
    <source>
        <dbReference type="Pfam" id="PF02016"/>
    </source>
</evidence>